<dbReference type="PANTHER" id="PTHR48051">
    <property type="match status" value="1"/>
</dbReference>
<dbReference type="PANTHER" id="PTHR48051:SF1">
    <property type="entry name" value="RAS SUPPRESSOR PROTEIN 1"/>
    <property type="match status" value="1"/>
</dbReference>
<gene>
    <name evidence="3" type="ORF">SSLN_LOCUS3501</name>
</gene>
<organism evidence="5">
    <name type="scientific">Schistocephalus solidus</name>
    <name type="common">Tapeworm</name>
    <dbReference type="NCBI Taxonomy" id="70667"/>
    <lineage>
        <taxon>Eukaryota</taxon>
        <taxon>Metazoa</taxon>
        <taxon>Spiralia</taxon>
        <taxon>Lophotrochozoa</taxon>
        <taxon>Platyhelminthes</taxon>
        <taxon>Cestoda</taxon>
        <taxon>Eucestoda</taxon>
        <taxon>Diphyllobothriidea</taxon>
        <taxon>Diphyllobothriidae</taxon>
        <taxon>Schistocephalus</taxon>
    </lineage>
</organism>
<dbReference type="Proteomes" id="UP000275846">
    <property type="component" value="Unassembled WGS sequence"/>
</dbReference>
<keyword evidence="1" id="KW-0433">Leucine-rich repeat</keyword>
<keyword evidence="2" id="KW-0677">Repeat</keyword>
<dbReference type="GO" id="GO:0005737">
    <property type="term" value="C:cytoplasm"/>
    <property type="evidence" value="ECO:0007669"/>
    <property type="project" value="TreeGrafter"/>
</dbReference>
<dbReference type="SMART" id="SM00369">
    <property type="entry name" value="LRR_TYP"/>
    <property type="match status" value="5"/>
</dbReference>
<reference evidence="3 4" key="2">
    <citation type="submission" date="2018-11" db="EMBL/GenBank/DDBJ databases">
        <authorList>
            <consortium name="Pathogen Informatics"/>
        </authorList>
    </citation>
    <scope>NUCLEOTIDE SEQUENCE [LARGE SCALE GENOMIC DNA]</scope>
    <source>
        <strain evidence="3 4">NST_G2</strain>
    </source>
</reference>
<name>A0A183SH03_SCHSO</name>
<keyword evidence="4" id="KW-1185">Reference proteome</keyword>
<sequence length="367" mass="40748">MTARYVDRLRMAFEGEANHEGTLNMDHNKICEIPPNILSQSGCLIKLNLRDNEIEALIPEDLHTWDQLVELDLGSNHLSTLPPEIEALQALEVFRLGYNQLKSLPQEVGCLKALRILDLESNQLDVLPPSIGFLTSLEELNVSCNRLTTFPSTIGFTASKRLVRGADEWWTVRSMLNLKQIKAGENDIRELPCEIGNMPVLRDLHLNDNVNLNNLPAELSLCSTLTILGLENCPLRDLPQPIVVHGSAMIIYVRDTTVVAAAHKLCFHITPRPLICTEAYSIQHLSKRLFSLVCPLVCMCLRAPVPFPFLLPLLLSCEGVAITSSLLLPALVTVTLAAITKNNLLVSRVHTRLSFSQSLNAPPHLTL</sequence>
<dbReference type="Pfam" id="PF13855">
    <property type="entry name" value="LRR_8"/>
    <property type="match status" value="1"/>
</dbReference>
<dbReference type="SMART" id="SM00364">
    <property type="entry name" value="LRR_BAC"/>
    <property type="match status" value="4"/>
</dbReference>
<protein>
    <submittedName>
        <fullName evidence="5">Leucine-rich repeat-containing protein 40</fullName>
    </submittedName>
</protein>
<proteinExistence type="predicted"/>
<dbReference type="OrthoDB" id="676979at2759"/>
<dbReference type="PROSITE" id="PS51450">
    <property type="entry name" value="LRR"/>
    <property type="match status" value="1"/>
</dbReference>
<evidence type="ECO:0000313" key="3">
    <source>
        <dbReference type="EMBL" id="VDL89886.1"/>
    </source>
</evidence>
<dbReference type="EMBL" id="UYSU01032555">
    <property type="protein sequence ID" value="VDL89886.1"/>
    <property type="molecule type" value="Genomic_DNA"/>
</dbReference>
<dbReference type="Gene3D" id="3.80.10.10">
    <property type="entry name" value="Ribonuclease Inhibitor"/>
    <property type="match status" value="3"/>
</dbReference>
<dbReference type="InterPro" id="IPR050216">
    <property type="entry name" value="LRR_domain-containing"/>
</dbReference>
<dbReference type="AlphaFoldDB" id="A0A183SH03"/>
<evidence type="ECO:0000256" key="1">
    <source>
        <dbReference type="ARBA" id="ARBA00022614"/>
    </source>
</evidence>
<dbReference type="Pfam" id="PF00560">
    <property type="entry name" value="LRR_1"/>
    <property type="match status" value="1"/>
</dbReference>
<dbReference type="InterPro" id="IPR001611">
    <property type="entry name" value="Leu-rich_rpt"/>
</dbReference>
<evidence type="ECO:0000313" key="5">
    <source>
        <dbReference type="WBParaSite" id="SSLN_0000360401-mRNA-1"/>
    </source>
</evidence>
<accession>A0A183SH03</accession>
<reference evidence="5" key="1">
    <citation type="submission" date="2016-06" db="UniProtKB">
        <authorList>
            <consortium name="WormBaseParasite"/>
        </authorList>
    </citation>
    <scope>IDENTIFICATION</scope>
</reference>
<dbReference type="InterPro" id="IPR032675">
    <property type="entry name" value="LRR_dom_sf"/>
</dbReference>
<dbReference type="SUPFAM" id="SSF52058">
    <property type="entry name" value="L domain-like"/>
    <property type="match status" value="1"/>
</dbReference>
<dbReference type="WBParaSite" id="SSLN_0000360401-mRNA-1">
    <property type="protein sequence ID" value="SSLN_0000360401-mRNA-1"/>
    <property type="gene ID" value="SSLN_0000360401"/>
</dbReference>
<dbReference type="InterPro" id="IPR003591">
    <property type="entry name" value="Leu-rich_rpt_typical-subtyp"/>
</dbReference>
<evidence type="ECO:0000256" key="2">
    <source>
        <dbReference type="ARBA" id="ARBA00022737"/>
    </source>
</evidence>
<evidence type="ECO:0000313" key="4">
    <source>
        <dbReference type="Proteomes" id="UP000275846"/>
    </source>
</evidence>
<dbReference type="STRING" id="70667.A0A183SH03"/>